<organism evidence="1 2">
    <name type="scientific">Forsythia ovata</name>
    <dbReference type="NCBI Taxonomy" id="205694"/>
    <lineage>
        <taxon>Eukaryota</taxon>
        <taxon>Viridiplantae</taxon>
        <taxon>Streptophyta</taxon>
        <taxon>Embryophyta</taxon>
        <taxon>Tracheophyta</taxon>
        <taxon>Spermatophyta</taxon>
        <taxon>Magnoliopsida</taxon>
        <taxon>eudicotyledons</taxon>
        <taxon>Gunneridae</taxon>
        <taxon>Pentapetalae</taxon>
        <taxon>asterids</taxon>
        <taxon>lamiids</taxon>
        <taxon>Lamiales</taxon>
        <taxon>Oleaceae</taxon>
        <taxon>Forsythieae</taxon>
        <taxon>Forsythia</taxon>
    </lineage>
</organism>
<gene>
    <name evidence="1" type="ORF">Fot_27838</name>
</gene>
<evidence type="ECO:0000313" key="2">
    <source>
        <dbReference type="Proteomes" id="UP001604277"/>
    </source>
</evidence>
<protein>
    <recommendedName>
        <fullName evidence="3">TIR domain-containing protein</fullName>
    </recommendedName>
</protein>
<dbReference type="Proteomes" id="UP001604277">
    <property type="component" value="Unassembled WGS sequence"/>
</dbReference>
<dbReference type="EMBL" id="JBFOLJ010000008">
    <property type="protein sequence ID" value="KAL2513867.1"/>
    <property type="molecule type" value="Genomic_DNA"/>
</dbReference>
<reference evidence="2" key="1">
    <citation type="submission" date="2024-07" db="EMBL/GenBank/DDBJ databases">
        <title>Two chromosome-level genome assemblies of Korean endemic species Abeliophyllum distichum and Forsythia ovata (Oleaceae).</title>
        <authorList>
            <person name="Jang H."/>
        </authorList>
    </citation>
    <scope>NUCLEOTIDE SEQUENCE [LARGE SCALE GENOMIC DNA]</scope>
</reference>
<keyword evidence="2" id="KW-1185">Reference proteome</keyword>
<proteinExistence type="predicted"/>
<comment type="caution">
    <text evidence="1">The sequence shown here is derived from an EMBL/GenBank/DDBJ whole genome shotgun (WGS) entry which is preliminary data.</text>
</comment>
<dbReference type="AlphaFoldDB" id="A0ABD1TMB3"/>
<accession>A0ABD1TMB3</accession>
<evidence type="ECO:0008006" key="3">
    <source>
        <dbReference type="Google" id="ProtNLM"/>
    </source>
</evidence>
<sequence>MRILTAYHQIDGSRRDLRHIIRSMEAEFMVYERRKKSILPPRDQSIKALRSHSFNVVLLFPMEGGWGTTELQQRIRSMWHSLLRTGIILLIEAQPDSVNCKVEKVQVSSNFARDKSFGSKFLEEIYDESSIYASSKQSSKDFVPKNLKLIRRVSVQIHAQEFEAIFKGFCAQEFEANLPQVLMKNKKTGV</sequence>
<name>A0ABD1TMB3_9LAMI</name>
<evidence type="ECO:0000313" key="1">
    <source>
        <dbReference type="EMBL" id="KAL2513867.1"/>
    </source>
</evidence>